<evidence type="ECO:0000256" key="4">
    <source>
        <dbReference type="ARBA" id="ARBA00023040"/>
    </source>
</evidence>
<feature type="transmembrane region" description="Helical" evidence="9">
    <location>
        <begin position="163"/>
        <end position="187"/>
    </location>
</feature>
<dbReference type="GO" id="GO:0004930">
    <property type="term" value="F:G protein-coupled receptor activity"/>
    <property type="evidence" value="ECO:0007669"/>
    <property type="project" value="UniProtKB-KW"/>
</dbReference>
<evidence type="ECO:0000256" key="9">
    <source>
        <dbReference type="SAM" id="Phobius"/>
    </source>
</evidence>
<protein>
    <recommendedName>
        <fullName evidence="10">G-protein coupled receptors family 1 profile domain-containing protein</fullName>
    </recommendedName>
</protein>
<keyword evidence="2 9" id="KW-0812">Transmembrane</keyword>
<dbReference type="InterPro" id="IPR017452">
    <property type="entry name" value="GPCR_Rhodpsn_7TM"/>
</dbReference>
<feature type="transmembrane region" description="Helical" evidence="9">
    <location>
        <begin position="108"/>
        <end position="129"/>
    </location>
</feature>
<dbReference type="PANTHER" id="PTHR24243">
    <property type="entry name" value="G-PROTEIN COUPLED RECEPTOR"/>
    <property type="match status" value="1"/>
</dbReference>
<dbReference type="PANTHER" id="PTHR24243:SF208">
    <property type="entry name" value="PYROKININ-1 RECEPTOR"/>
    <property type="match status" value="1"/>
</dbReference>
<dbReference type="Pfam" id="PF00001">
    <property type="entry name" value="7tm_1"/>
    <property type="match status" value="1"/>
</dbReference>
<feature type="compositionally biased region" description="Basic and acidic residues" evidence="8">
    <location>
        <begin position="299"/>
        <end position="311"/>
    </location>
</feature>
<keyword evidence="5 9" id="KW-0472">Membrane</keyword>
<dbReference type="PRINTS" id="PR00237">
    <property type="entry name" value="GPCRRHODOPSN"/>
</dbReference>
<dbReference type="Proteomes" id="UP000828390">
    <property type="component" value="Unassembled WGS sequence"/>
</dbReference>
<evidence type="ECO:0000313" key="11">
    <source>
        <dbReference type="EMBL" id="KAH3782303.1"/>
    </source>
</evidence>
<feature type="domain" description="G-protein coupled receptors family 1 profile" evidence="10">
    <location>
        <begin position="7"/>
        <end position="200"/>
    </location>
</feature>
<organism evidence="11 12">
    <name type="scientific">Dreissena polymorpha</name>
    <name type="common">Zebra mussel</name>
    <name type="synonym">Mytilus polymorpha</name>
    <dbReference type="NCBI Taxonomy" id="45954"/>
    <lineage>
        <taxon>Eukaryota</taxon>
        <taxon>Metazoa</taxon>
        <taxon>Spiralia</taxon>
        <taxon>Lophotrochozoa</taxon>
        <taxon>Mollusca</taxon>
        <taxon>Bivalvia</taxon>
        <taxon>Autobranchia</taxon>
        <taxon>Heteroconchia</taxon>
        <taxon>Euheterodonta</taxon>
        <taxon>Imparidentia</taxon>
        <taxon>Neoheterodontei</taxon>
        <taxon>Myida</taxon>
        <taxon>Dreissenoidea</taxon>
        <taxon>Dreissenidae</taxon>
        <taxon>Dreissena</taxon>
    </lineage>
</organism>
<dbReference type="GO" id="GO:0005886">
    <property type="term" value="C:plasma membrane"/>
    <property type="evidence" value="ECO:0007669"/>
    <property type="project" value="TreeGrafter"/>
</dbReference>
<accession>A0A9D4EMC9</accession>
<evidence type="ECO:0000256" key="3">
    <source>
        <dbReference type="ARBA" id="ARBA00022989"/>
    </source>
</evidence>
<evidence type="ECO:0000256" key="6">
    <source>
        <dbReference type="ARBA" id="ARBA00023170"/>
    </source>
</evidence>
<reference evidence="11" key="1">
    <citation type="journal article" date="2019" name="bioRxiv">
        <title>The Genome of the Zebra Mussel, Dreissena polymorpha: A Resource for Invasive Species Research.</title>
        <authorList>
            <person name="McCartney M.A."/>
            <person name="Auch B."/>
            <person name="Kono T."/>
            <person name="Mallez S."/>
            <person name="Zhang Y."/>
            <person name="Obille A."/>
            <person name="Becker A."/>
            <person name="Abrahante J.E."/>
            <person name="Garbe J."/>
            <person name="Badalamenti J.P."/>
            <person name="Herman A."/>
            <person name="Mangelson H."/>
            <person name="Liachko I."/>
            <person name="Sullivan S."/>
            <person name="Sone E.D."/>
            <person name="Koren S."/>
            <person name="Silverstein K.A.T."/>
            <person name="Beckman K.B."/>
            <person name="Gohl D.M."/>
        </authorList>
    </citation>
    <scope>NUCLEOTIDE SEQUENCE</scope>
    <source>
        <strain evidence="11">Duluth1</strain>
        <tissue evidence="11">Whole animal</tissue>
    </source>
</reference>
<gene>
    <name evidence="11" type="ORF">DPMN_160217</name>
</gene>
<sequence>MVSGLVANVVIIGTILKNKSLRTPMNMDLVSLAFADAIVCVFVIPIRLALYNSDAVLHGEYLSLCKGEVFLKTLCDSVQTFMLVATSFERYKSIAKPFDTKGNYRRTLIIVISVWIVCSVLAIFCTFSFPDGATFYPCYIRGDMKRKAVDIPLLAPRFFREGILTLPVGIVCIVNIILFYGLMMRVLREHTTTMRKKKVMFKNAVSPQPSVKASNSRLKSGDFNINNGMFEDSSKFNTFGVGMNIPVVRYIESDTTNNQNERFCNDAPVTKIKISSIITDVDSPKENASPENCEGNLAESDHQHARSDFNEKSTVTVTNKTLVKLDSLSSDW</sequence>
<feature type="region of interest" description="Disordered" evidence="8">
    <location>
        <begin position="282"/>
        <end position="313"/>
    </location>
</feature>
<evidence type="ECO:0000256" key="8">
    <source>
        <dbReference type="SAM" id="MobiDB-lite"/>
    </source>
</evidence>
<evidence type="ECO:0000259" key="10">
    <source>
        <dbReference type="PROSITE" id="PS50262"/>
    </source>
</evidence>
<keyword evidence="3 9" id="KW-1133">Transmembrane helix</keyword>
<dbReference type="Gene3D" id="1.20.1070.10">
    <property type="entry name" value="Rhodopsin 7-helix transmembrane proteins"/>
    <property type="match status" value="1"/>
</dbReference>
<evidence type="ECO:0000256" key="1">
    <source>
        <dbReference type="ARBA" id="ARBA00004141"/>
    </source>
</evidence>
<dbReference type="CDD" id="cd00637">
    <property type="entry name" value="7tm_classA_rhodopsin-like"/>
    <property type="match status" value="1"/>
</dbReference>
<dbReference type="AlphaFoldDB" id="A0A9D4EMC9"/>
<keyword evidence="6" id="KW-0675">Receptor</keyword>
<dbReference type="PROSITE" id="PS50262">
    <property type="entry name" value="G_PROTEIN_RECEP_F1_2"/>
    <property type="match status" value="1"/>
</dbReference>
<evidence type="ECO:0000256" key="2">
    <source>
        <dbReference type="ARBA" id="ARBA00022692"/>
    </source>
</evidence>
<name>A0A9D4EMC9_DREPO</name>
<dbReference type="SUPFAM" id="SSF81321">
    <property type="entry name" value="Family A G protein-coupled receptor-like"/>
    <property type="match status" value="1"/>
</dbReference>
<comment type="caution">
    <text evidence="11">The sequence shown here is derived from an EMBL/GenBank/DDBJ whole genome shotgun (WGS) entry which is preliminary data.</text>
</comment>
<reference evidence="11" key="2">
    <citation type="submission" date="2020-11" db="EMBL/GenBank/DDBJ databases">
        <authorList>
            <person name="McCartney M.A."/>
            <person name="Auch B."/>
            <person name="Kono T."/>
            <person name="Mallez S."/>
            <person name="Becker A."/>
            <person name="Gohl D.M."/>
            <person name="Silverstein K.A.T."/>
            <person name="Koren S."/>
            <person name="Bechman K.B."/>
            <person name="Herman A."/>
            <person name="Abrahante J.E."/>
            <person name="Garbe J."/>
        </authorList>
    </citation>
    <scope>NUCLEOTIDE SEQUENCE</scope>
    <source>
        <strain evidence="11">Duluth1</strain>
        <tissue evidence="11">Whole animal</tissue>
    </source>
</reference>
<keyword evidence="7" id="KW-0807">Transducer</keyword>
<proteinExistence type="predicted"/>
<evidence type="ECO:0000256" key="5">
    <source>
        <dbReference type="ARBA" id="ARBA00023136"/>
    </source>
</evidence>
<comment type="subcellular location">
    <subcellularLocation>
        <location evidence="1">Membrane</location>
        <topology evidence="1">Multi-pass membrane protein</topology>
    </subcellularLocation>
</comment>
<keyword evidence="4" id="KW-0297">G-protein coupled receptor</keyword>
<dbReference type="EMBL" id="JAIWYP010000008">
    <property type="protein sequence ID" value="KAH3782303.1"/>
    <property type="molecule type" value="Genomic_DNA"/>
</dbReference>
<keyword evidence="12" id="KW-1185">Reference proteome</keyword>
<feature type="transmembrane region" description="Helical" evidence="9">
    <location>
        <begin position="29"/>
        <end position="49"/>
    </location>
</feature>
<dbReference type="InterPro" id="IPR000276">
    <property type="entry name" value="GPCR_Rhodpsn"/>
</dbReference>
<evidence type="ECO:0000256" key="7">
    <source>
        <dbReference type="ARBA" id="ARBA00023224"/>
    </source>
</evidence>
<evidence type="ECO:0000313" key="12">
    <source>
        <dbReference type="Proteomes" id="UP000828390"/>
    </source>
</evidence>